<evidence type="ECO:0000313" key="8">
    <source>
        <dbReference type="Proteomes" id="UP000187012"/>
    </source>
</evidence>
<feature type="binding site" evidence="5">
    <location>
        <position position="151"/>
    </location>
    <ligand>
        <name>Mg(2+)</name>
        <dbReference type="ChEBI" id="CHEBI:18420"/>
    </ligand>
</feature>
<dbReference type="InterPro" id="IPR040442">
    <property type="entry name" value="Pyrv_kinase-like_dom_sf"/>
</dbReference>
<evidence type="ECO:0000313" key="7">
    <source>
        <dbReference type="EMBL" id="SIT44922.1"/>
    </source>
</evidence>
<sequence>MKDLNNAISYLFVPGDRPERFEKAVRSGADVVIVDLEDAVSPANKGAARSAVLEEWESLSAIANETNVTLCIRINALRDEVARHDVALCHLLRPSLVMVPKVESRDDLSVIAREVPDARVLALIETATGVLEASTIATAPNVARLVLGSVDLMLNLGVTTDREPLDASRSMLVLASASAGVAAPVDGVCTSISDLERVKVDAERARSFGFAAKLCIHPKQIAAVTAAFNVSDEEFAWASDVVAASKASEGAATTVNGAMIDLPVLQRALRIVARRNEAEQAATSR</sequence>
<keyword evidence="8" id="KW-1185">Reference proteome</keyword>
<protein>
    <submittedName>
        <fullName evidence="7">HpcH/HpaI aldolase</fullName>
    </submittedName>
</protein>
<proteinExistence type="predicted"/>
<dbReference type="PIRSF" id="PIRSF015582">
    <property type="entry name" value="Cit_lyase_B"/>
    <property type="match status" value="1"/>
</dbReference>
<dbReference type="GO" id="GO:0003824">
    <property type="term" value="F:catalytic activity"/>
    <property type="evidence" value="ECO:0007669"/>
    <property type="project" value="InterPro"/>
</dbReference>
<dbReference type="EMBL" id="CYGX02000051">
    <property type="protein sequence ID" value="SIT44922.1"/>
    <property type="molecule type" value="Genomic_DNA"/>
</dbReference>
<accession>A0A1N7SC64</accession>
<reference evidence="7 8" key="1">
    <citation type="submission" date="2016-12" db="EMBL/GenBank/DDBJ databases">
        <authorList>
            <person name="Song W.-J."/>
            <person name="Kurnit D.M."/>
        </authorList>
    </citation>
    <scope>NUCLEOTIDE SEQUENCE [LARGE SCALE GENOMIC DNA]</scope>
    <source>
        <strain evidence="7 8">STM7296</strain>
    </source>
</reference>
<dbReference type="SUPFAM" id="SSF51621">
    <property type="entry name" value="Phosphoenolpyruvate/pyruvate domain"/>
    <property type="match status" value="1"/>
</dbReference>
<evidence type="ECO:0000256" key="1">
    <source>
        <dbReference type="ARBA" id="ARBA00001946"/>
    </source>
</evidence>
<feature type="domain" description="HpcH/HpaI aldolase/citrate lyase" evidence="6">
    <location>
        <begin position="10"/>
        <end position="218"/>
    </location>
</feature>
<feature type="binding site" evidence="4">
    <location>
        <position position="125"/>
    </location>
    <ligand>
        <name>substrate</name>
    </ligand>
</feature>
<evidence type="ECO:0000256" key="4">
    <source>
        <dbReference type="PIRSR" id="PIRSR015582-1"/>
    </source>
</evidence>
<dbReference type="PANTHER" id="PTHR32308:SF0">
    <property type="entry name" value="HPCH_HPAI ALDOLASE_CITRATE LYASE DOMAIN-CONTAINING PROTEIN"/>
    <property type="match status" value="1"/>
</dbReference>
<dbReference type="GO" id="GO:0000287">
    <property type="term" value="F:magnesium ion binding"/>
    <property type="evidence" value="ECO:0007669"/>
    <property type="project" value="TreeGrafter"/>
</dbReference>
<dbReference type="AlphaFoldDB" id="A0A1N7SC64"/>
<keyword evidence="2 5" id="KW-0479">Metal-binding</keyword>
<evidence type="ECO:0000256" key="5">
    <source>
        <dbReference type="PIRSR" id="PIRSR015582-2"/>
    </source>
</evidence>
<dbReference type="InterPro" id="IPR011206">
    <property type="entry name" value="Citrate_lyase_beta/mcl1/mcl2"/>
</dbReference>
<dbReference type="PANTHER" id="PTHR32308">
    <property type="entry name" value="LYASE BETA SUBUNIT, PUTATIVE (AFU_ORTHOLOGUE AFUA_4G13030)-RELATED"/>
    <property type="match status" value="1"/>
</dbReference>
<dbReference type="Pfam" id="PF03328">
    <property type="entry name" value="HpcH_HpaI"/>
    <property type="match status" value="1"/>
</dbReference>
<evidence type="ECO:0000256" key="3">
    <source>
        <dbReference type="ARBA" id="ARBA00022842"/>
    </source>
</evidence>
<dbReference type="InterPro" id="IPR005000">
    <property type="entry name" value="Aldolase/citrate-lyase_domain"/>
</dbReference>
<dbReference type="GO" id="GO:0006107">
    <property type="term" value="P:oxaloacetate metabolic process"/>
    <property type="evidence" value="ECO:0007669"/>
    <property type="project" value="TreeGrafter"/>
</dbReference>
<dbReference type="Gene3D" id="3.20.20.60">
    <property type="entry name" value="Phosphoenolpyruvate-binding domains"/>
    <property type="match status" value="1"/>
</dbReference>
<comment type="cofactor">
    <cofactor evidence="1">
        <name>Mg(2+)</name>
        <dbReference type="ChEBI" id="CHEBI:18420"/>
    </cofactor>
</comment>
<keyword evidence="3 5" id="KW-0460">Magnesium</keyword>
<feature type="binding site" evidence="5">
    <location>
        <position position="125"/>
    </location>
    <ligand>
        <name>Mg(2+)</name>
        <dbReference type="ChEBI" id="CHEBI:18420"/>
    </ligand>
</feature>
<dbReference type="RefSeq" id="WP_218023714.1">
    <property type="nucleotide sequence ID" value="NZ_CYGX02000051.1"/>
</dbReference>
<gene>
    <name evidence="7" type="ORF">BN2475_510017</name>
</gene>
<evidence type="ECO:0000256" key="2">
    <source>
        <dbReference type="ARBA" id="ARBA00022723"/>
    </source>
</evidence>
<dbReference type="Proteomes" id="UP000187012">
    <property type="component" value="Unassembled WGS sequence"/>
</dbReference>
<evidence type="ECO:0000259" key="6">
    <source>
        <dbReference type="Pfam" id="PF03328"/>
    </source>
</evidence>
<dbReference type="STRING" id="1247936.BN2475_510017"/>
<name>A0A1N7SC64_9BURK</name>
<feature type="binding site" evidence="4">
    <location>
        <position position="73"/>
    </location>
    <ligand>
        <name>substrate</name>
    </ligand>
</feature>
<organism evidence="7 8">
    <name type="scientific">Paraburkholderia ribeironis</name>
    <dbReference type="NCBI Taxonomy" id="1247936"/>
    <lineage>
        <taxon>Bacteria</taxon>
        <taxon>Pseudomonadati</taxon>
        <taxon>Pseudomonadota</taxon>
        <taxon>Betaproteobacteria</taxon>
        <taxon>Burkholderiales</taxon>
        <taxon>Burkholderiaceae</taxon>
        <taxon>Paraburkholderia</taxon>
    </lineage>
</organism>
<dbReference type="InterPro" id="IPR015813">
    <property type="entry name" value="Pyrv/PenolPyrv_kinase-like_dom"/>
</dbReference>